<dbReference type="Pfam" id="PF03171">
    <property type="entry name" value="2OG-FeII_Oxy"/>
    <property type="match status" value="1"/>
</dbReference>
<gene>
    <name evidence="3" type="ORF">PHLGIDRAFT_31684</name>
</gene>
<dbReference type="EMBL" id="KN840604">
    <property type="protein sequence ID" value="KIP03686.1"/>
    <property type="molecule type" value="Genomic_DNA"/>
</dbReference>
<accession>A0A0C3RT19</accession>
<dbReference type="InterPro" id="IPR026992">
    <property type="entry name" value="DIOX_N"/>
</dbReference>
<dbReference type="InterPro" id="IPR044861">
    <property type="entry name" value="IPNS-like_FE2OG_OXY"/>
</dbReference>
<proteinExistence type="predicted"/>
<dbReference type="OrthoDB" id="406156at2759"/>
<organism evidence="3 4">
    <name type="scientific">Phlebiopsis gigantea (strain 11061_1 CR5-6)</name>
    <name type="common">White-rot fungus</name>
    <name type="synonym">Peniophora gigantea</name>
    <dbReference type="NCBI Taxonomy" id="745531"/>
    <lineage>
        <taxon>Eukaryota</taxon>
        <taxon>Fungi</taxon>
        <taxon>Dikarya</taxon>
        <taxon>Basidiomycota</taxon>
        <taxon>Agaricomycotina</taxon>
        <taxon>Agaricomycetes</taxon>
        <taxon>Polyporales</taxon>
        <taxon>Phanerochaetaceae</taxon>
        <taxon>Phlebiopsis</taxon>
    </lineage>
</organism>
<evidence type="ECO:0000259" key="2">
    <source>
        <dbReference type="Pfam" id="PF14226"/>
    </source>
</evidence>
<dbReference type="HOGENOM" id="CLU_010119_10_0_1"/>
<dbReference type="InterPro" id="IPR027443">
    <property type="entry name" value="IPNS-like_sf"/>
</dbReference>
<dbReference type="Gene3D" id="2.60.120.330">
    <property type="entry name" value="B-lactam Antibiotic, Isopenicillin N Synthase, Chain"/>
    <property type="match status" value="1"/>
</dbReference>
<dbReference type="PRINTS" id="PR00682">
    <property type="entry name" value="IPNSYNTHASE"/>
</dbReference>
<dbReference type="InterPro" id="IPR050231">
    <property type="entry name" value="Iron_ascorbate_oxido_reductase"/>
</dbReference>
<evidence type="ECO:0000313" key="3">
    <source>
        <dbReference type="EMBL" id="KIP03686.1"/>
    </source>
</evidence>
<sequence length="393" mass="44455">MAILASQFPPFVHVQPTKADIPFVDLGVIDLSKYAEGPEGLPARLALAEELEEAVRTQGFFFIINHGYPQEKIDSLLALSQAILDLPQEVKEQHLAGSLRSDDDSFADPKKLGGERGAGFKPRKYWAMQRGVRDNIEHFNWRDLLHPALMHQHNYPPIVHEHLEEVAEYYRYLHFVVLRKLCVLFDIILEVDDGTTWKLLDVVENDPAQSGGGFGRAMLYHGMSAEDEEKTQGTWLRGHSDGSAVTFLTSQPMASLQFRDYHDGQWKFVGYKPGGLVVNVGDLLEFLTGSYFKSTIHRVVGPPADQRGHRRLGLIYFCDTKPGVYVDPESLNSPKLERLGYVRPPGWEKITTRQWAEFKGKSFGKAVVNGNEGDEPKPFYIAGRLAERWHQKV</sequence>
<name>A0A0C3RT19_PHLG1</name>
<dbReference type="STRING" id="745531.A0A0C3RT19"/>
<keyword evidence="4" id="KW-1185">Reference proteome</keyword>
<protein>
    <recommendedName>
        <fullName evidence="5">Fe2OG dioxygenase domain-containing protein</fullName>
    </recommendedName>
</protein>
<evidence type="ECO:0000313" key="4">
    <source>
        <dbReference type="Proteomes" id="UP000053257"/>
    </source>
</evidence>
<dbReference type="Pfam" id="PF14226">
    <property type="entry name" value="DIOX_N"/>
    <property type="match status" value="1"/>
</dbReference>
<reference evidence="3 4" key="1">
    <citation type="journal article" date="2014" name="PLoS Genet.">
        <title>Analysis of the Phlebiopsis gigantea genome, transcriptome and secretome provides insight into its pioneer colonization strategies of wood.</title>
        <authorList>
            <person name="Hori C."/>
            <person name="Ishida T."/>
            <person name="Igarashi K."/>
            <person name="Samejima M."/>
            <person name="Suzuki H."/>
            <person name="Master E."/>
            <person name="Ferreira P."/>
            <person name="Ruiz-Duenas F.J."/>
            <person name="Held B."/>
            <person name="Canessa P."/>
            <person name="Larrondo L.F."/>
            <person name="Schmoll M."/>
            <person name="Druzhinina I.S."/>
            <person name="Kubicek C.P."/>
            <person name="Gaskell J.A."/>
            <person name="Kersten P."/>
            <person name="St John F."/>
            <person name="Glasner J."/>
            <person name="Sabat G."/>
            <person name="Splinter BonDurant S."/>
            <person name="Syed K."/>
            <person name="Yadav J."/>
            <person name="Mgbeahuruike A.C."/>
            <person name="Kovalchuk A."/>
            <person name="Asiegbu F.O."/>
            <person name="Lackner G."/>
            <person name="Hoffmeister D."/>
            <person name="Rencoret J."/>
            <person name="Gutierrez A."/>
            <person name="Sun H."/>
            <person name="Lindquist E."/>
            <person name="Barry K."/>
            <person name="Riley R."/>
            <person name="Grigoriev I.V."/>
            <person name="Henrissat B."/>
            <person name="Kues U."/>
            <person name="Berka R.M."/>
            <person name="Martinez A.T."/>
            <person name="Covert S.F."/>
            <person name="Blanchette R.A."/>
            <person name="Cullen D."/>
        </authorList>
    </citation>
    <scope>NUCLEOTIDE SEQUENCE [LARGE SCALE GENOMIC DNA]</scope>
    <source>
        <strain evidence="3 4">11061_1 CR5-6</strain>
    </source>
</reference>
<dbReference type="AlphaFoldDB" id="A0A0C3RT19"/>
<dbReference type="PANTHER" id="PTHR47990">
    <property type="entry name" value="2-OXOGLUTARATE (2OG) AND FE(II)-DEPENDENT OXYGENASE SUPERFAMILY PROTEIN-RELATED"/>
    <property type="match status" value="1"/>
</dbReference>
<dbReference type="SUPFAM" id="SSF51197">
    <property type="entry name" value="Clavaminate synthase-like"/>
    <property type="match status" value="1"/>
</dbReference>
<feature type="domain" description="Isopenicillin N synthase-like Fe(2+) 2OG dioxygenase" evidence="1">
    <location>
        <begin position="236"/>
        <end position="318"/>
    </location>
</feature>
<feature type="domain" description="Non-haem dioxygenase N-terminal" evidence="2">
    <location>
        <begin position="28"/>
        <end position="131"/>
    </location>
</feature>
<evidence type="ECO:0008006" key="5">
    <source>
        <dbReference type="Google" id="ProtNLM"/>
    </source>
</evidence>
<dbReference type="Proteomes" id="UP000053257">
    <property type="component" value="Unassembled WGS sequence"/>
</dbReference>
<evidence type="ECO:0000259" key="1">
    <source>
        <dbReference type="Pfam" id="PF03171"/>
    </source>
</evidence>